<reference evidence="2 3" key="1">
    <citation type="submission" date="2016-03" db="EMBL/GenBank/DDBJ databases">
        <authorList>
            <person name="Ploux O."/>
        </authorList>
    </citation>
    <scope>NUCLEOTIDE SEQUENCE [LARGE SCALE GENOMIC DNA]</scope>
    <source>
        <strain evidence="2 3">UAMH 11012</strain>
    </source>
</reference>
<dbReference type="STRING" id="576137.A0A1L7X668"/>
<dbReference type="EMBL" id="FJOG01000016">
    <property type="protein sequence ID" value="CZR60511.1"/>
    <property type="molecule type" value="Genomic_DNA"/>
</dbReference>
<evidence type="ECO:0000256" key="1">
    <source>
        <dbReference type="SAM" id="MobiDB-lite"/>
    </source>
</evidence>
<dbReference type="OrthoDB" id="5389296at2759"/>
<evidence type="ECO:0000313" key="3">
    <source>
        <dbReference type="Proteomes" id="UP000184330"/>
    </source>
</evidence>
<feature type="compositionally biased region" description="Low complexity" evidence="1">
    <location>
        <begin position="27"/>
        <end position="43"/>
    </location>
</feature>
<accession>A0A1L7X668</accession>
<feature type="compositionally biased region" description="Basic and acidic residues" evidence="1">
    <location>
        <begin position="140"/>
        <end position="158"/>
    </location>
</feature>
<keyword evidence="3" id="KW-1185">Reference proteome</keyword>
<evidence type="ECO:0000313" key="2">
    <source>
        <dbReference type="EMBL" id="CZR60511.1"/>
    </source>
</evidence>
<name>A0A1L7X668_9HELO</name>
<feature type="compositionally biased region" description="Polar residues" evidence="1">
    <location>
        <begin position="44"/>
        <end position="56"/>
    </location>
</feature>
<feature type="region of interest" description="Disordered" evidence="1">
    <location>
        <begin position="1"/>
        <end position="238"/>
    </location>
</feature>
<dbReference type="Proteomes" id="UP000184330">
    <property type="component" value="Unassembled WGS sequence"/>
</dbReference>
<organism evidence="2 3">
    <name type="scientific">Phialocephala subalpina</name>
    <dbReference type="NCBI Taxonomy" id="576137"/>
    <lineage>
        <taxon>Eukaryota</taxon>
        <taxon>Fungi</taxon>
        <taxon>Dikarya</taxon>
        <taxon>Ascomycota</taxon>
        <taxon>Pezizomycotina</taxon>
        <taxon>Leotiomycetes</taxon>
        <taxon>Helotiales</taxon>
        <taxon>Mollisiaceae</taxon>
        <taxon>Phialocephala</taxon>
        <taxon>Phialocephala fortinii species complex</taxon>
    </lineage>
</organism>
<feature type="compositionally biased region" description="Polar residues" evidence="1">
    <location>
        <begin position="218"/>
        <end position="234"/>
    </location>
</feature>
<feature type="compositionally biased region" description="Basic and acidic residues" evidence="1">
    <location>
        <begin position="93"/>
        <end position="125"/>
    </location>
</feature>
<gene>
    <name evidence="2" type="ORF">PAC_10407</name>
</gene>
<proteinExistence type="predicted"/>
<sequence>MAPPPATPSPHRFVIKKEAPARKSTLSSQQPQTQQTPRPSTQQFNTTPRFNISSAPHPTPSQSLPQAPPSASRFRAPAPKQQDAIDEDDDFPDEVHDSIETDEHGIDYDHEFSDDGDDYKIEERAPKRRRISTSPIQSQDEDRHLDLQRNQNEDEHQDPSSSLPILPSPPAKRPHTTVPKFLPTTPAPPSTPMPSTFGTGMTTFLKPPRFRPPDPAEQGQSQNDPLPEQFSPNRRGQKYVPGGLAAEVAGWLFNLESSVPTTKSRGDMKSEWLVRIVVDEVSGSSRTGFTMARGRQIHALDGDESGDGRVDAVEEVKVLLAGEGQMTGLQKGGKVEVGKRVGIKGQVWEVVIEGERWGVGVDWKVLT</sequence>
<feature type="compositionally biased region" description="Low complexity" evidence="1">
    <location>
        <begin position="60"/>
        <end position="79"/>
    </location>
</feature>
<protein>
    <submittedName>
        <fullName evidence="2">Uncharacterized protein</fullName>
    </submittedName>
</protein>
<dbReference type="AlphaFoldDB" id="A0A1L7X668"/>